<organism evidence="5 6">
    <name type="scientific">Desulfotignum phosphitoxidans DSM 13687</name>
    <dbReference type="NCBI Taxonomy" id="1286635"/>
    <lineage>
        <taxon>Bacteria</taxon>
        <taxon>Pseudomonadati</taxon>
        <taxon>Thermodesulfobacteriota</taxon>
        <taxon>Desulfobacteria</taxon>
        <taxon>Desulfobacterales</taxon>
        <taxon>Desulfobacteraceae</taxon>
        <taxon>Desulfotignum</taxon>
    </lineage>
</organism>
<dbReference type="InterPro" id="IPR003593">
    <property type="entry name" value="AAA+_ATPase"/>
</dbReference>
<evidence type="ECO:0000256" key="3">
    <source>
        <dbReference type="ARBA" id="ARBA00022840"/>
    </source>
</evidence>
<evidence type="ECO:0000259" key="4">
    <source>
        <dbReference type="PROSITE" id="PS50893"/>
    </source>
</evidence>
<dbReference type="GO" id="GO:0005524">
    <property type="term" value="F:ATP binding"/>
    <property type="evidence" value="ECO:0007669"/>
    <property type="project" value="UniProtKB-KW"/>
</dbReference>
<dbReference type="EMBL" id="APJX01000005">
    <property type="protein sequence ID" value="EMS79356.1"/>
    <property type="molecule type" value="Genomic_DNA"/>
</dbReference>
<dbReference type="InterPro" id="IPR017871">
    <property type="entry name" value="ABC_transporter-like_CS"/>
</dbReference>
<evidence type="ECO:0000256" key="2">
    <source>
        <dbReference type="ARBA" id="ARBA00022741"/>
    </source>
</evidence>
<dbReference type="Gene3D" id="3.40.50.300">
    <property type="entry name" value="P-loop containing nucleotide triphosphate hydrolases"/>
    <property type="match status" value="1"/>
</dbReference>
<keyword evidence="3 5" id="KW-0067">ATP-binding</keyword>
<feature type="domain" description="ABC transporter" evidence="4">
    <location>
        <begin position="9"/>
        <end position="245"/>
    </location>
</feature>
<keyword evidence="2" id="KW-0547">Nucleotide-binding</keyword>
<evidence type="ECO:0000313" key="6">
    <source>
        <dbReference type="Proteomes" id="UP000014216"/>
    </source>
</evidence>
<proteinExistence type="predicted"/>
<dbReference type="SMART" id="SM00382">
    <property type="entry name" value="AAA"/>
    <property type="match status" value="1"/>
</dbReference>
<dbReference type="Proteomes" id="UP000014216">
    <property type="component" value="Unassembled WGS sequence"/>
</dbReference>
<dbReference type="PROSITE" id="PS50893">
    <property type="entry name" value="ABC_TRANSPORTER_2"/>
    <property type="match status" value="1"/>
</dbReference>
<dbReference type="PANTHER" id="PTHR43023">
    <property type="entry name" value="PROTEIN TRIGALACTOSYLDIACYLGLYCEROL 3, CHLOROPLASTIC"/>
    <property type="match status" value="1"/>
</dbReference>
<sequence>MRAMTQPFIEFKNVYKRFGNLEVLKGVNLSIDKGTVTVVIGKSGSGKSVLLKHIVGLVKEDEGDVLIQGKSLNRLSSKQARQFKKNMSYMFQDNALFDFLTAFENIALPLTETTRMTVEQIRKKVHDRMARLSIEGIDHKYPSELSGGMRKRVALARALVTDPELILFDEPTTGLDPIRKNDVHHLIREFQKQFGFTAVIVSHDIPDIFDLAQQIALLDEGKIVFKGTRQEIMACEHETACAFIRGREMLYDRSKT</sequence>
<dbReference type="InterPro" id="IPR027417">
    <property type="entry name" value="P-loop_NTPase"/>
</dbReference>
<name>S0G5C9_9BACT</name>
<comment type="caution">
    <text evidence="5">The sequence shown here is derived from an EMBL/GenBank/DDBJ whole genome shotgun (WGS) entry which is preliminary data.</text>
</comment>
<evidence type="ECO:0000256" key="1">
    <source>
        <dbReference type="ARBA" id="ARBA00022448"/>
    </source>
</evidence>
<reference evidence="5 6" key="1">
    <citation type="journal article" date="2013" name="Genome Announc.">
        <title>Draft Genome Sequence of Desulfotignum phosphitoxidans DSM 13687 Strain FiPS-3.</title>
        <authorList>
            <person name="Poehlein A."/>
            <person name="Daniel R."/>
            <person name="Simeonova D.D."/>
        </authorList>
    </citation>
    <scope>NUCLEOTIDE SEQUENCE [LARGE SCALE GENOMIC DNA]</scope>
    <source>
        <strain evidence="5 6">DSM 13687</strain>
    </source>
</reference>
<accession>S0G5C9</accession>
<dbReference type="InterPro" id="IPR003439">
    <property type="entry name" value="ABC_transporter-like_ATP-bd"/>
</dbReference>
<keyword evidence="1" id="KW-0813">Transport</keyword>
<dbReference type="Pfam" id="PF00005">
    <property type="entry name" value="ABC_tran"/>
    <property type="match status" value="1"/>
</dbReference>
<keyword evidence="6" id="KW-1185">Reference proteome</keyword>
<gene>
    <name evidence="5" type="primary">mkl</name>
    <name evidence="5" type="ORF">Dpo_5c02830</name>
</gene>
<dbReference type="PANTHER" id="PTHR43023:SF6">
    <property type="entry name" value="INTERMEMBRANE PHOSPHOLIPID TRANSPORT SYSTEM ATP-BINDING PROTEIN MLAF"/>
    <property type="match status" value="1"/>
</dbReference>
<dbReference type="SUPFAM" id="SSF52540">
    <property type="entry name" value="P-loop containing nucleoside triphosphate hydrolases"/>
    <property type="match status" value="1"/>
</dbReference>
<dbReference type="AlphaFoldDB" id="S0G5C9"/>
<protein>
    <submittedName>
        <fullName evidence="5">Mkl ribonucleotide transport ATP-binding protein Mkl</fullName>
    </submittedName>
</protein>
<dbReference type="PROSITE" id="PS00211">
    <property type="entry name" value="ABC_TRANSPORTER_1"/>
    <property type="match status" value="1"/>
</dbReference>
<dbReference type="GO" id="GO:0016887">
    <property type="term" value="F:ATP hydrolysis activity"/>
    <property type="evidence" value="ECO:0007669"/>
    <property type="project" value="InterPro"/>
</dbReference>
<evidence type="ECO:0000313" key="5">
    <source>
        <dbReference type="EMBL" id="EMS79356.1"/>
    </source>
</evidence>
<dbReference type="PATRIC" id="fig|1286635.3.peg.2757"/>